<dbReference type="InterPro" id="IPR012347">
    <property type="entry name" value="Ferritin-like"/>
</dbReference>
<dbReference type="EMBL" id="JBELPZ010000009">
    <property type="protein sequence ID" value="MFL9844808.1"/>
    <property type="molecule type" value="Genomic_DNA"/>
</dbReference>
<keyword evidence="2" id="KW-1185">Reference proteome</keyword>
<dbReference type="Proteomes" id="UP001629156">
    <property type="component" value="Unassembled WGS sequence"/>
</dbReference>
<gene>
    <name evidence="1" type="ORF">ABS766_10305</name>
</gene>
<dbReference type="Gene3D" id="1.20.1260.10">
    <property type="match status" value="1"/>
</dbReference>
<proteinExistence type="predicted"/>
<dbReference type="SUPFAM" id="SSF47240">
    <property type="entry name" value="Ferritin-like"/>
    <property type="match status" value="1"/>
</dbReference>
<sequence>MQANVVKEYSDQYRELRGLFEKQLMELYWTEGVMGNMLNGVIVQSSSKDLVTVLQKHHEETLTHIERLEKIFNYIGIPAQEKEYEAIDCFVKEAESIIHITRQGVVRDAAIIAVLQKIMHYEIACYGTMRAYAIALREEDVVMLLEQTLQDEKGADLMLSSIAESHINTEAADKEI</sequence>
<dbReference type="InterPro" id="IPR047114">
    <property type="entry name" value="YciF"/>
</dbReference>
<dbReference type="Pfam" id="PF05974">
    <property type="entry name" value="DUF892"/>
    <property type="match status" value="1"/>
</dbReference>
<protein>
    <submittedName>
        <fullName evidence="1">DUF892 family protein</fullName>
    </submittedName>
</protein>
<reference evidence="1 2" key="1">
    <citation type="submission" date="2024-06" db="EMBL/GenBank/DDBJ databases">
        <authorList>
            <person name="Kaempfer P."/>
            <person name="Viver T."/>
        </authorList>
    </citation>
    <scope>NUCLEOTIDE SEQUENCE [LARGE SCALE GENOMIC DNA]</scope>
    <source>
        <strain evidence="1 2">ST-119</strain>
    </source>
</reference>
<evidence type="ECO:0000313" key="1">
    <source>
        <dbReference type="EMBL" id="MFL9844808.1"/>
    </source>
</evidence>
<name>A0ABW8YX80_9FLAO</name>
<dbReference type="RefSeq" id="WP_408085063.1">
    <property type="nucleotide sequence ID" value="NZ_JBELPZ010000009.1"/>
</dbReference>
<comment type="caution">
    <text evidence="1">The sequence shown here is derived from an EMBL/GenBank/DDBJ whole genome shotgun (WGS) entry which is preliminary data.</text>
</comment>
<organism evidence="1 2">
    <name type="scientific">Flavobacterium rhizosphaerae</name>
    <dbReference type="NCBI Taxonomy" id="3163298"/>
    <lineage>
        <taxon>Bacteria</taxon>
        <taxon>Pseudomonadati</taxon>
        <taxon>Bacteroidota</taxon>
        <taxon>Flavobacteriia</taxon>
        <taxon>Flavobacteriales</taxon>
        <taxon>Flavobacteriaceae</taxon>
        <taxon>Flavobacterium</taxon>
    </lineage>
</organism>
<dbReference type="PANTHER" id="PTHR30565">
    <property type="entry name" value="PROTEIN YCIF"/>
    <property type="match status" value="1"/>
</dbReference>
<evidence type="ECO:0000313" key="2">
    <source>
        <dbReference type="Proteomes" id="UP001629156"/>
    </source>
</evidence>
<dbReference type="PANTHER" id="PTHR30565:SF9">
    <property type="entry name" value="PROTEIN YCIF"/>
    <property type="match status" value="1"/>
</dbReference>
<dbReference type="InterPro" id="IPR009078">
    <property type="entry name" value="Ferritin-like_SF"/>
</dbReference>
<accession>A0ABW8YX80</accession>
<dbReference type="InterPro" id="IPR010287">
    <property type="entry name" value="DUF892_YciF-like"/>
</dbReference>